<name>A0A074VP81_AURM1</name>
<feature type="transmembrane region" description="Helical" evidence="6">
    <location>
        <begin position="129"/>
        <end position="149"/>
    </location>
</feature>
<feature type="compositionally biased region" description="Basic and acidic residues" evidence="5">
    <location>
        <begin position="254"/>
        <end position="268"/>
    </location>
</feature>
<dbReference type="Gene3D" id="1.20.1250.20">
    <property type="entry name" value="MFS general substrate transporter like domains"/>
    <property type="match status" value="1"/>
</dbReference>
<evidence type="ECO:0000256" key="6">
    <source>
        <dbReference type="SAM" id="Phobius"/>
    </source>
</evidence>
<evidence type="ECO:0000256" key="4">
    <source>
        <dbReference type="ARBA" id="ARBA00023136"/>
    </source>
</evidence>
<sequence>MPETLSKAPSDVQQDQNDIATATPPVSNTAAENLEQIQRANILKTARILMSIPGIWFCFLSFLLKRIAFSSENLIYQYTSEVLKQRLDEVVWTCVTLGIGESLMTVIVLPSASRILAKRGFAAQSINLWVIRFSLFVVIIGFIVMWLAIHPIQIGTALLLCGMGEGLEPSIEALASSMVHRALNADLVAFFSVIDTIAKIIGGPVMAAMLSIRDNDGVSFGACFLLSAGLFVTLWALSWTLSWKKMEDISKETDAKRTKKNLPREHPDNINTLYRDT</sequence>
<reference evidence="7 8" key="1">
    <citation type="journal article" date="2014" name="BMC Genomics">
        <title>Genome sequencing of four Aureobasidium pullulans varieties: biotechnological potential, stress tolerance, and description of new species.</title>
        <authorList>
            <person name="Gostin Ar C."/>
            <person name="Ohm R.A."/>
            <person name="Kogej T."/>
            <person name="Sonjak S."/>
            <person name="Turk M."/>
            <person name="Zajc J."/>
            <person name="Zalar P."/>
            <person name="Grube M."/>
            <person name="Sun H."/>
            <person name="Han J."/>
            <person name="Sharma A."/>
            <person name="Chiniquy J."/>
            <person name="Ngan C.Y."/>
            <person name="Lipzen A."/>
            <person name="Barry K."/>
            <person name="Grigoriev I.V."/>
            <person name="Gunde-Cimerman N."/>
        </authorList>
    </citation>
    <scope>NUCLEOTIDE SEQUENCE [LARGE SCALE GENOMIC DNA]</scope>
    <source>
        <strain evidence="7 8">CBS 110374</strain>
    </source>
</reference>
<feature type="region of interest" description="Disordered" evidence="5">
    <location>
        <begin position="1"/>
        <end position="25"/>
    </location>
</feature>
<dbReference type="HOGENOM" id="CLU_1004656_0_0_1"/>
<dbReference type="GO" id="GO:0022857">
    <property type="term" value="F:transmembrane transporter activity"/>
    <property type="evidence" value="ECO:0007669"/>
    <property type="project" value="TreeGrafter"/>
</dbReference>
<dbReference type="GO" id="GO:0016020">
    <property type="term" value="C:membrane"/>
    <property type="evidence" value="ECO:0007669"/>
    <property type="project" value="UniProtKB-SubCell"/>
</dbReference>
<dbReference type="GeneID" id="63922078"/>
<gene>
    <name evidence="7" type="ORF">M437DRAFT_87761</name>
</gene>
<dbReference type="Proteomes" id="UP000030672">
    <property type="component" value="Unassembled WGS sequence"/>
</dbReference>
<evidence type="ECO:0000313" key="7">
    <source>
        <dbReference type="EMBL" id="KEQ59502.1"/>
    </source>
</evidence>
<feature type="transmembrane region" description="Helical" evidence="6">
    <location>
        <begin position="218"/>
        <end position="241"/>
    </location>
</feature>
<evidence type="ECO:0000256" key="5">
    <source>
        <dbReference type="SAM" id="MobiDB-lite"/>
    </source>
</evidence>
<evidence type="ECO:0000256" key="3">
    <source>
        <dbReference type="ARBA" id="ARBA00022989"/>
    </source>
</evidence>
<keyword evidence="3 6" id="KW-1133">Transmembrane helix</keyword>
<keyword evidence="4 6" id="KW-0472">Membrane</keyword>
<dbReference type="InterPro" id="IPR036259">
    <property type="entry name" value="MFS_trans_sf"/>
</dbReference>
<evidence type="ECO:0000256" key="2">
    <source>
        <dbReference type="ARBA" id="ARBA00022692"/>
    </source>
</evidence>
<keyword evidence="8" id="KW-1185">Reference proteome</keyword>
<evidence type="ECO:0000313" key="8">
    <source>
        <dbReference type="Proteomes" id="UP000030672"/>
    </source>
</evidence>
<dbReference type="EMBL" id="KL584848">
    <property type="protein sequence ID" value="KEQ59502.1"/>
    <property type="molecule type" value="Genomic_DNA"/>
</dbReference>
<dbReference type="PANTHER" id="PTHR23507">
    <property type="entry name" value="ZGC:174356"/>
    <property type="match status" value="1"/>
</dbReference>
<keyword evidence="2 6" id="KW-0812">Transmembrane</keyword>
<feature type="compositionally biased region" description="Polar residues" evidence="5">
    <location>
        <begin position="11"/>
        <end position="25"/>
    </location>
</feature>
<evidence type="ECO:0008006" key="9">
    <source>
        <dbReference type="Google" id="ProtNLM"/>
    </source>
</evidence>
<evidence type="ECO:0000256" key="1">
    <source>
        <dbReference type="ARBA" id="ARBA00004141"/>
    </source>
</evidence>
<feature type="region of interest" description="Disordered" evidence="5">
    <location>
        <begin position="254"/>
        <end position="277"/>
    </location>
</feature>
<dbReference type="AlphaFoldDB" id="A0A074VP81"/>
<dbReference type="RefSeq" id="XP_040876525.1">
    <property type="nucleotide sequence ID" value="XM_041028705.1"/>
</dbReference>
<organism evidence="7 8">
    <name type="scientific">Aureobasidium melanogenum (strain CBS 110374)</name>
    <name type="common">Aureobasidium pullulans var. melanogenum</name>
    <dbReference type="NCBI Taxonomy" id="1043003"/>
    <lineage>
        <taxon>Eukaryota</taxon>
        <taxon>Fungi</taxon>
        <taxon>Dikarya</taxon>
        <taxon>Ascomycota</taxon>
        <taxon>Pezizomycotina</taxon>
        <taxon>Dothideomycetes</taxon>
        <taxon>Dothideomycetidae</taxon>
        <taxon>Dothideales</taxon>
        <taxon>Saccotheciaceae</taxon>
        <taxon>Aureobasidium</taxon>
    </lineage>
</organism>
<dbReference type="PANTHER" id="PTHR23507:SF1">
    <property type="entry name" value="FI18259P1-RELATED"/>
    <property type="match status" value="1"/>
</dbReference>
<dbReference type="SUPFAM" id="SSF103473">
    <property type="entry name" value="MFS general substrate transporter"/>
    <property type="match status" value="1"/>
</dbReference>
<feature type="transmembrane region" description="Helical" evidence="6">
    <location>
        <begin position="48"/>
        <end position="69"/>
    </location>
</feature>
<accession>A0A074VP81</accession>
<feature type="transmembrane region" description="Helical" evidence="6">
    <location>
        <begin position="89"/>
        <end position="109"/>
    </location>
</feature>
<proteinExistence type="predicted"/>
<feature type="transmembrane region" description="Helical" evidence="6">
    <location>
        <begin position="187"/>
        <end position="212"/>
    </location>
</feature>
<comment type="subcellular location">
    <subcellularLocation>
        <location evidence="1">Membrane</location>
        <topology evidence="1">Multi-pass membrane protein</topology>
    </subcellularLocation>
</comment>
<protein>
    <recommendedName>
        <fullName evidence="9">MFS general substrate transporter</fullName>
    </recommendedName>
</protein>